<feature type="compositionally biased region" description="Polar residues" evidence="1">
    <location>
        <begin position="299"/>
        <end position="311"/>
    </location>
</feature>
<accession>A0AA39KDA2</accession>
<keyword evidence="2" id="KW-1133">Transmembrane helix</keyword>
<keyword evidence="4" id="KW-1185">Reference proteome</keyword>
<dbReference type="EMBL" id="JAUEPS010000015">
    <property type="protein sequence ID" value="KAK0459066.1"/>
    <property type="molecule type" value="Genomic_DNA"/>
</dbReference>
<gene>
    <name evidence="3" type="ORF">EV420DRAFT_301275</name>
</gene>
<feature type="region of interest" description="Disordered" evidence="1">
    <location>
        <begin position="80"/>
        <end position="115"/>
    </location>
</feature>
<evidence type="ECO:0000256" key="2">
    <source>
        <dbReference type="SAM" id="Phobius"/>
    </source>
</evidence>
<dbReference type="AlphaFoldDB" id="A0AA39KDA2"/>
<keyword evidence="2" id="KW-0472">Membrane</keyword>
<dbReference type="Proteomes" id="UP001175211">
    <property type="component" value="Unassembled WGS sequence"/>
</dbReference>
<proteinExistence type="predicted"/>
<feature type="region of interest" description="Disordered" evidence="1">
    <location>
        <begin position="1"/>
        <end position="21"/>
    </location>
</feature>
<reference evidence="3" key="1">
    <citation type="submission" date="2023-06" db="EMBL/GenBank/DDBJ databases">
        <authorList>
            <consortium name="Lawrence Berkeley National Laboratory"/>
            <person name="Ahrendt S."/>
            <person name="Sahu N."/>
            <person name="Indic B."/>
            <person name="Wong-Bajracharya J."/>
            <person name="Merenyi Z."/>
            <person name="Ke H.-M."/>
            <person name="Monk M."/>
            <person name="Kocsube S."/>
            <person name="Drula E."/>
            <person name="Lipzen A."/>
            <person name="Balint B."/>
            <person name="Henrissat B."/>
            <person name="Andreopoulos B."/>
            <person name="Martin F.M."/>
            <person name="Harder C.B."/>
            <person name="Rigling D."/>
            <person name="Ford K.L."/>
            <person name="Foster G.D."/>
            <person name="Pangilinan J."/>
            <person name="Papanicolaou A."/>
            <person name="Barry K."/>
            <person name="LaButti K."/>
            <person name="Viragh M."/>
            <person name="Koriabine M."/>
            <person name="Yan M."/>
            <person name="Riley R."/>
            <person name="Champramary S."/>
            <person name="Plett K.L."/>
            <person name="Tsai I.J."/>
            <person name="Slot J."/>
            <person name="Sipos G."/>
            <person name="Plett J."/>
            <person name="Nagy L.G."/>
            <person name="Grigoriev I.V."/>
        </authorList>
    </citation>
    <scope>NUCLEOTIDE SEQUENCE</scope>
    <source>
        <strain evidence="3">CCBAS 213</strain>
    </source>
</reference>
<sequence>MSSFFQDCGSGSSSSLTSTNSAGEQCVTNFGRVIGVIIGVVGLALISGIVTFMRRRRARAAMVKYQLAQLPAPVPWPSTQYSPAPAPAPPPPPPAYAPMPSYQQPVVQPGNAFPSPAPVQSANLFHVVLPPTPPEAQRRTSQVLADNPYDSPDGSHRSHRRSTAQSDNAFSAAPVQSNNLSHRYSSTANVSPPAAPEAQRASSQALADDPYVPHAATQRPHQPPPVQPDNVFPTPSPVRSNNPFRRPLVTETASPPMSPEVPPASAEVQRRTSNSQIDDPYDSRTVARRQQAAMLAKYSRTSDTNQLSESAGPSAEPQPPPYTR</sequence>
<feature type="compositionally biased region" description="Polar residues" evidence="1">
    <location>
        <begin position="163"/>
        <end position="190"/>
    </location>
</feature>
<keyword evidence="2" id="KW-0812">Transmembrane</keyword>
<feature type="transmembrane region" description="Helical" evidence="2">
    <location>
        <begin position="33"/>
        <end position="53"/>
    </location>
</feature>
<feature type="region of interest" description="Disordered" evidence="1">
    <location>
        <begin position="129"/>
        <end position="324"/>
    </location>
</feature>
<evidence type="ECO:0000313" key="3">
    <source>
        <dbReference type="EMBL" id="KAK0459066.1"/>
    </source>
</evidence>
<organism evidence="3 4">
    <name type="scientific">Armillaria tabescens</name>
    <name type="common">Ringless honey mushroom</name>
    <name type="synonym">Agaricus tabescens</name>
    <dbReference type="NCBI Taxonomy" id="1929756"/>
    <lineage>
        <taxon>Eukaryota</taxon>
        <taxon>Fungi</taxon>
        <taxon>Dikarya</taxon>
        <taxon>Basidiomycota</taxon>
        <taxon>Agaricomycotina</taxon>
        <taxon>Agaricomycetes</taxon>
        <taxon>Agaricomycetidae</taxon>
        <taxon>Agaricales</taxon>
        <taxon>Marasmiineae</taxon>
        <taxon>Physalacriaceae</taxon>
        <taxon>Desarmillaria</taxon>
    </lineage>
</organism>
<feature type="compositionally biased region" description="Pro residues" evidence="1">
    <location>
        <begin position="84"/>
        <end position="97"/>
    </location>
</feature>
<evidence type="ECO:0000256" key="1">
    <source>
        <dbReference type="SAM" id="MobiDB-lite"/>
    </source>
</evidence>
<comment type="caution">
    <text evidence="3">The sequence shown here is derived from an EMBL/GenBank/DDBJ whole genome shotgun (WGS) entry which is preliminary data.</text>
</comment>
<protein>
    <submittedName>
        <fullName evidence="3">Uncharacterized protein</fullName>
    </submittedName>
</protein>
<dbReference type="GeneID" id="85365139"/>
<name>A0AA39KDA2_ARMTA</name>
<dbReference type="RefSeq" id="XP_060331292.1">
    <property type="nucleotide sequence ID" value="XM_060481591.1"/>
</dbReference>
<evidence type="ECO:0000313" key="4">
    <source>
        <dbReference type="Proteomes" id="UP001175211"/>
    </source>
</evidence>